<dbReference type="InterPro" id="IPR009057">
    <property type="entry name" value="Homeodomain-like_sf"/>
</dbReference>
<dbReference type="Pfam" id="PF00440">
    <property type="entry name" value="TetR_N"/>
    <property type="match status" value="1"/>
</dbReference>
<evidence type="ECO:0000256" key="3">
    <source>
        <dbReference type="ARBA" id="ARBA00023163"/>
    </source>
</evidence>
<organism evidence="6 7">
    <name type="scientific">Kutzneria buriramensis</name>
    <dbReference type="NCBI Taxonomy" id="1045776"/>
    <lineage>
        <taxon>Bacteria</taxon>
        <taxon>Bacillati</taxon>
        <taxon>Actinomycetota</taxon>
        <taxon>Actinomycetes</taxon>
        <taxon>Pseudonocardiales</taxon>
        <taxon>Pseudonocardiaceae</taxon>
        <taxon>Kutzneria</taxon>
    </lineage>
</organism>
<dbReference type="InterPro" id="IPR023772">
    <property type="entry name" value="DNA-bd_HTH_TetR-type_CS"/>
</dbReference>
<name>A0A3E0HII2_9PSEU</name>
<dbReference type="InterPro" id="IPR001647">
    <property type="entry name" value="HTH_TetR"/>
</dbReference>
<protein>
    <submittedName>
        <fullName evidence="6">AcrR family transcriptional regulator</fullName>
    </submittedName>
</protein>
<dbReference type="PROSITE" id="PS50977">
    <property type="entry name" value="HTH_TETR_2"/>
    <property type="match status" value="1"/>
</dbReference>
<accession>A0A3E0HII2</accession>
<feature type="DNA-binding region" description="H-T-H motif" evidence="4">
    <location>
        <begin position="29"/>
        <end position="48"/>
    </location>
</feature>
<dbReference type="EMBL" id="QUNO01000007">
    <property type="protein sequence ID" value="REH46218.1"/>
    <property type="molecule type" value="Genomic_DNA"/>
</dbReference>
<keyword evidence="3" id="KW-0804">Transcription</keyword>
<dbReference type="Gene3D" id="1.10.357.10">
    <property type="entry name" value="Tetracycline Repressor, domain 2"/>
    <property type="match status" value="1"/>
</dbReference>
<reference evidence="6 7" key="1">
    <citation type="submission" date="2018-08" db="EMBL/GenBank/DDBJ databases">
        <title>Genomic Encyclopedia of Archaeal and Bacterial Type Strains, Phase II (KMG-II): from individual species to whole genera.</title>
        <authorList>
            <person name="Goeker M."/>
        </authorList>
    </citation>
    <scope>NUCLEOTIDE SEQUENCE [LARGE SCALE GENOMIC DNA]</scope>
    <source>
        <strain evidence="6 7">DSM 45791</strain>
    </source>
</reference>
<sequence>MPRNADEVRLRLQEAALELYLDQGYDKTTAGDIAARAGVTERTFFRHFVDKREVFFDGQTQLCELLTAAVAAVPAGTKPLPTLRAAFHQAVPLIEHNRPITERRHPVIAATPALRERALAKNAALVDALTDALRARGVAEQLAALCAQIGMDTYSIAIRRWGADRTDDLHIHLDQAFTDLRLAANALR</sequence>
<keyword evidence="2 4" id="KW-0238">DNA-binding</keyword>
<dbReference type="Proteomes" id="UP000256269">
    <property type="component" value="Unassembled WGS sequence"/>
</dbReference>
<evidence type="ECO:0000313" key="6">
    <source>
        <dbReference type="EMBL" id="REH46218.1"/>
    </source>
</evidence>
<dbReference type="PRINTS" id="PR00455">
    <property type="entry name" value="HTHTETR"/>
</dbReference>
<evidence type="ECO:0000256" key="2">
    <source>
        <dbReference type="ARBA" id="ARBA00023125"/>
    </source>
</evidence>
<evidence type="ECO:0000256" key="1">
    <source>
        <dbReference type="ARBA" id="ARBA00023015"/>
    </source>
</evidence>
<dbReference type="PROSITE" id="PS01081">
    <property type="entry name" value="HTH_TETR_1"/>
    <property type="match status" value="1"/>
</dbReference>
<proteinExistence type="predicted"/>
<keyword evidence="7" id="KW-1185">Reference proteome</keyword>
<dbReference type="RefSeq" id="WP_246015413.1">
    <property type="nucleotide sequence ID" value="NZ_CP144375.1"/>
</dbReference>
<keyword evidence="1" id="KW-0805">Transcription regulation</keyword>
<dbReference type="GO" id="GO:0000976">
    <property type="term" value="F:transcription cis-regulatory region binding"/>
    <property type="evidence" value="ECO:0007669"/>
    <property type="project" value="TreeGrafter"/>
</dbReference>
<dbReference type="PANTHER" id="PTHR30055:SF238">
    <property type="entry name" value="MYCOFACTOCIN BIOSYNTHESIS TRANSCRIPTIONAL REGULATOR MFTR-RELATED"/>
    <property type="match status" value="1"/>
</dbReference>
<evidence type="ECO:0000313" key="7">
    <source>
        <dbReference type="Proteomes" id="UP000256269"/>
    </source>
</evidence>
<evidence type="ECO:0000256" key="4">
    <source>
        <dbReference type="PROSITE-ProRule" id="PRU00335"/>
    </source>
</evidence>
<gene>
    <name evidence="6" type="ORF">BCF44_107351</name>
</gene>
<feature type="domain" description="HTH tetR-type" evidence="5">
    <location>
        <begin position="6"/>
        <end position="66"/>
    </location>
</feature>
<dbReference type="InterPro" id="IPR050109">
    <property type="entry name" value="HTH-type_TetR-like_transc_reg"/>
</dbReference>
<dbReference type="SUPFAM" id="SSF46689">
    <property type="entry name" value="Homeodomain-like"/>
    <property type="match status" value="1"/>
</dbReference>
<dbReference type="GO" id="GO:0003700">
    <property type="term" value="F:DNA-binding transcription factor activity"/>
    <property type="evidence" value="ECO:0007669"/>
    <property type="project" value="TreeGrafter"/>
</dbReference>
<evidence type="ECO:0000259" key="5">
    <source>
        <dbReference type="PROSITE" id="PS50977"/>
    </source>
</evidence>
<dbReference type="AlphaFoldDB" id="A0A3E0HII2"/>
<comment type="caution">
    <text evidence="6">The sequence shown here is derived from an EMBL/GenBank/DDBJ whole genome shotgun (WGS) entry which is preliminary data.</text>
</comment>
<dbReference type="PANTHER" id="PTHR30055">
    <property type="entry name" value="HTH-TYPE TRANSCRIPTIONAL REGULATOR RUTR"/>
    <property type="match status" value="1"/>
</dbReference>